<feature type="domain" description="4Fe-4S ferredoxin-type" evidence="9">
    <location>
        <begin position="49"/>
        <end position="80"/>
    </location>
</feature>
<evidence type="ECO:0000256" key="4">
    <source>
        <dbReference type="ARBA" id="ARBA00022723"/>
    </source>
</evidence>
<evidence type="ECO:0000256" key="1">
    <source>
        <dbReference type="ARBA" id="ARBA00001966"/>
    </source>
</evidence>
<dbReference type="Gene3D" id="3.30.70.20">
    <property type="match status" value="2"/>
</dbReference>
<dbReference type="PROSITE" id="PS51379">
    <property type="entry name" value="4FE4S_FER_2"/>
    <property type="match status" value="3"/>
</dbReference>
<comment type="function">
    <text evidence="8">Ferredoxins are iron-sulfur proteins that transfer electrons in a wide variety of metabolic reactions.</text>
</comment>
<reference evidence="10 11" key="1">
    <citation type="submission" date="2016-12" db="EMBL/GenBank/DDBJ databases">
        <title>Discovery of methanogenic haloarchaea.</title>
        <authorList>
            <person name="Sorokin D.Y."/>
            <person name="Makarova K.S."/>
            <person name="Abbas B."/>
            <person name="Ferrer M."/>
            <person name="Golyshin P.N."/>
        </authorList>
    </citation>
    <scope>NUCLEOTIDE SEQUENCE [LARGE SCALE GENOMIC DNA]</scope>
    <source>
        <strain evidence="10">AMET1</strain>
    </source>
</reference>
<keyword evidence="5 8" id="KW-0249">Electron transport</keyword>
<sequence>MVENTYGFLVDVSRCIECGGCEVACKREQGVERGVNWRKVVTVDEGVEGKEEHWPMSCLHCSDAPCATICPVDAIDQRDDGIVTVDEDECIGCGYCIYACPFGAPQFGRDGVTGSKGVMNKCTFCVDRIDEGKEPACAANCVTGAILAGDMTEITDEYKERVAKTGKPIVSP</sequence>
<proteinExistence type="predicted"/>
<dbReference type="PROSITE" id="PS00198">
    <property type="entry name" value="4FE4S_FER_1"/>
    <property type="match status" value="1"/>
</dbReference>
<dbReference type="InterPro" id="IPR017896">
    <property type="entry name" value="4Fe4S_Fe-S-bd"/>
</dbReference>
<feature type="domain" description="4Fe-4S ferredoxin-type" evidence="9">
    <location>
        <begin position="6"/>
        <end position="36"/>
    </location>
</feature>
<gene>
    <name evidence="10" type="ORF">AMET1_0115</name>
</gene>
<dbReference type="InterPro" id="IPR000813">
    <property type="entry name" value="7Fe_ferredoxin"/>
</dbReference>
<evidence type="ECO:0000256" key="2">
    <source>
        <dbReference type="ARBA" id="ARBA00022448"/>
    </source>
</evidence>
<evidence type="ECO:0000256" key="8">
    <source>
        <dbReference type="RuleBase" id="RU365098"/>
    </source>
</evidence>
<dbReference type="PANTHER" id="PTHR43177:SF3">
    <property type="entry name" value="PROTEIN NRFC HOMOLOG"/>
    <property type="match status" value="1"/>
</dbReference>
<dbReference type="GO" id="GO:0051539">
    <property type="term" value="F:4 iron, 4 sulfur cluster binding"/>
    <property type="evidence" value="ECO:0007669"/>
    <property type="project" value="UniProtKB-UniRule"/>
</dbReference>
<dbReference type="InterPro" id="IPR017900">
    <property type="entry name" value="4Fe4S_Fe_S_CS"/>
</dbReference>
<dbReference type="AlphaFoldDB" id="A0A1Y3GJ33"/>
<keyword evidence="7 8" id="KW-0411">Iron-sulfur</keyword>
<dbReference type="CDD" id="cd16371">
    <property type="entry name" value="DMSOR_beta_like"/>
    <property type="match status" value="1"/>
</dbReference>
<dbReference type="GO" id="GO:0046872">
    <property type="term" value="F:metal ion binding"/>
    <property type="evidence" value="ECO:0007669"/>
    <property type="project" value="UniProtKB-UniRule"/>
</dbReference>
<dbReference type="RefSeq" id="WP_086636543.1">
    <property type="nucleotide sequence ID" value="NZ_MRZU01000002.1"/>
</dbReference>
<dbReference type="InterPro" id="IPR050954">
    <property type="entry name" value="ET_IronSulfur_Cluster-Binding"/>
</dbReference>
<dbReference type="PRINTS" id="PR00354">
    <property type="entry name" value="7FE8SFRDOXIN"/>
</dbReference>
<name>A0A1Y3GJ33_9EURY</name>
<protein>
    <recommendedName>
        <fullName evidence="8">Ferredoxin</fullName>
    </recommendedName>
</protein>
<keyword evidence="2 8" id="KW-0813">Transport</keyword>
<dbReference type="GO" id="GO:0009055">
    <property type="term" value="F:electron transfer activity"/>
    <property type="evidence" value="ECO:0007669"/>
    <property type="project" value="UniProtKB-UniRule"/>
</dbReference>
<evidence type="ECO:0000256" key="5">
    <source>
        <dbReference type="ARBA" id="ARBA00022982"/>
    </source>
</evidence>
<evidence type="ECO:0000259" key="9">
    <source>
        <dbReference type="PROSITE" id="PS51379"/>
    </source>
</evidence>
<evidence type="ECO:0000256" key="6">
    <source>
        <dbReference type="ARBA" id="ARBA00023004"/>
    </source>
</evidence>
<dbReference type="EMBL" id="MRZU01000002">
    <property type="protein sequence ID" value="OUJ19445.1"/>
    <property type="molecule type" value="Genomic_DNA"/>
</dbReference>
<evidence type="ECO:0000313" key="10">
    <source>
        <dbReference type="EMBL" id="OUJ19445.1"/>
    </source>
</evidence>
<dbReference type="OrthoDB" id="2837at2157"/>
<feature type="domain" description="4Fe-4S ferredoxin-type" evidence="9">
    <location>
        <begin position="81"/>
        <end position="110"/>
    </location>
</feature>
<dbReference type="Pfam" id="PF13247">
    <property type="entry name" value="Fer4_11"/>
    <property type="match status" value="1"/>
</dbReference>
<evidence type="ECO:0000256" key="7">
    <source>
        <dbReference type="ARBA" id="ARBA00023014"/>
    </source>
</evidence>
<comment type="caution">
    <text evidence="10">The sequence shown here is derived from an EMBL/GenBank/DDBJ whole genome shotgun (WGS) entry which is preliminary data.</text>
</comment>
<evidence type="ECO:0000256" key="3">
    <source>
        <dbReference type="ARBA" id="ARBA00022485"/>
    </source>
</evidence>
<dbReference type="SUPFAM" id="SSF54862">
    <property type="entry name" value="4Fe-4S ferredoxins"/>
    <property type="match status" value="1"/>
</dbReference>
<keyword evidence="4 8" id="KW-0479">Metal-binding</keyword>
<evidence type="ECO:0000313" key="11">
    <source>
        <dbReference type="Proteomes" id="UP000195137"/>
    </source>
</evidence>
<keyword evidence="6 8" id="KW-0408">Iron</keyword>
<keyword evidence="3 8" id="KW-0004">4Fe-4S</keyword>
<comment type="cofactor">
    <cofactor evidence="1 8">
        <name>[4Fe-4S] cluster</name>
        <dbReference type="ChEBI" id="CHEBI:49883"/>
    </cofactor>
</comment>
<keyword evidence="11" id="KW-1185">Reference proteome</keyword>
<organism evidence="10 11">
    <name type="scientific">Methanonatronarchaeum thermophilum</name>
    <dbReference type="NCBI Taxonomy" id="1927129"/>
    <lineage>
        <taxon>Archaea</taxon>
        <taxon>Methanobacteriati</taxon>
        <taxon>Methanobacteriota</taxon>
        <taxon>Methanonatronarchaeia</taxon>
        <taxon>Methanonatronarchaeales</taxon>
        <taxon>Methanonatronarchaeaceae</taxon>
        <taxon>Methanonatronarchaeum</taxon>
    </lineage>
</organism>
<dbReference type="GO" id="GO:0016491">
    <property type="term" value="F:oxidoreductase activity"/>
    <property type="evidence" value="ECO:0007669"/>
    <property type="project" value="UniProtKB-ARBA"/>
</dbReference>
<dbReference type="Proteomes" id="UP000195137">
    <property type="component" value="Unassembled WGS sequence"/>
</dbReference>
<accession>A0A1Y3GJ33</accession>
<dbReference type="PANTHER" id="PTHR43177">
    <property type="entry name" value="PROTEIN NRFC"/>
    <property type="match status" value="1"/>
</dbReference>